<dbReference type="OMA" id="GMTYTPM"/>
<reference evidence="2" key="3">
    <citation type="submission" date="2025-08" db="UniProtKB">
        <authorList>
            <consortium name="Ensembl"/>
        </authorList>
    </citation>
    <scope>IDENTIFICATION</scope>
</reference>
<protein>
    <submittedName>
        <fullName evidence="2">Uncharacterized oxidoreductase SERP2049</fullName>
    </submittedName>
</protein>
<dbReference type="Ensembl" id="ENSCINT00000023258.2">
    <property type="protein sequence ID" value="ENSCINP00000023012.2"/>
    <property type="gene ID" value="ENSCING00000012291.2"/>
</dbReference>
<evidence type="ECO:0000313" key="2">
    <source>
        <dbReference type="Ensembl" id="ENSCINP00000023012.2"/>
    </source>
</evidence>
<evidence type="ECO:0000313" key="3">
    <source>
        <dbReference type="Proteomes" id="UP000008144"/>
    </source>
</evidence>
<dbReference type="OrthoDB" id="37659at2759"/>
<dbReference type="PANTHER" id="PTHR43975:SF2">
    <property type="entry name" value="EG:BACR7A4.14 PROTEIN-RELATED"/>
    <property type="match status" value="1"/>
</dbReference>
<dbReference type="Pfam" id="PF00106">
    <property type="entry name" value="adh_short"/>
    <property type="match status" value="1"/>
</dbReference>
<dbReference type="KEGG" id="cin:100179397"/>
<name>F7BEK9_CIOIN</name>
<comment type="similarity">
    <text evidence="1">Belongs to the short-chain dehydrogenases/reductases (SDR) family.</text>
</comment>
<organism evidence="2 3">
    <name type="scientific">Ciona intestinalis</name>
    <name type="common">Transparent sea squirt</name>
    <name type="synonym">Ascidia intestinalis</name>
    <dbReference type="NCBI Taxonomy" id="7719"/>
    <lineage>
        <taxon>Eukaryota</taxon>
        <taxon>Metazoa</taxon>
        <taxon>Chordata</taxon>
        <taxon>Tunicata</taxon>
        <taxon>Ascidiacea</taxon>
        <taxon>Phlebobranchia</taxon>
        <taxon>Cionidae</taxon>
        <taxon>Ciona</taxon>
    </lineage>
</organism>
<dbReference type="Gene3D" id="3.40.50.720">
    <property type="entry name" value="NAD(P)-binding Rossmann-like Domain"/>
    <property type="match status" value="1"/>
</dbReference>
<dbReference type="InterPro" id="IPR036291">
    <property type="entry name" value="NAD(P)-bd_dom_sf"/>
</dbReference>
<evidence type="ECO:0000256" key="1">
    <source>
        <dbReference type="RuleBase" id="RU000363"/>
    </source>
</evidence>
<reference evidence="3" key="1">
    <citation type="journal article" date="2002" name="Science">
        <title>The draft genome of Ciona intestinalis: insights into chordate and vertebrate origins.</title>
        <authorList>
            <person name="Dehal P."/>
            <person name="Satou Y."/>
            <person name="Campbell R.K."/>
            <person name="Chapman J."/>
            <person name="Degnan B."/>
            <person name="De Tomaso A."/>
            <person name="Davidson B."/>
            <person name="Di Gregorio A."/>
            <person name="Gelpke M."/>
            <person name="Goodstein D.M."/>
            <person name="Harafuji N."/>
            <person name="Hastings K.E."/>
            <person name="Ho I."/>
            <person name="Hotta K."/>
            <person name="Huang W."/>
            <person name="Kawashima T."/>
            <person name="Lemaire P."/>
            <person name="Martinez D."/>
            <person name="Meinertzhagen I.A."/>
            <person name="Necula S."/>
            <person name="Nonaka M."/>
            <person name="Putnam N."/>
            <person name="Rash S."/>
            <person name="Saiga H."/>
            <person name="Satake M."/>
            <person name="Terry A."/>
            <person name="Yamada L."/>
            <person name="Wang H.G."/>
            <person name="Awazu S."/>
            <person name="Azumi K."/>
            <person name="Boore J."/>
            <person name="Branno M."/>
            <person name="Chin-Bow S."/>
            <person name="DeSantis R."/>
            <person name="Doyle S."/>
            <person name="Francino P."/>
            <person name="Keys D.N."/>
            <person name="Haga S."/>
            <person name="Hayashi H."/>
            <person name="Hino K."/>
            <person name="Imai K.S."/>
            <person name="Inaba K."/>
            <person name="Kano S."/>
            <person name="Kobayashi K."/>
            <person name="Kobayashi M."/>
            <person name="Lee B.I."/>
            <person name="Makabe K.W."/>
            <person name="Manohar C."/>
            <person name="Matassi G."/>
            <person name="Medina M."/>
            <person name="Mochizuki Y."/>
            <person name="Mount S."/>
            <person name="Morishita T."/>
            <person name="Miura S."/>
            <person name="Nakayama A."/>
            <person name="Nishizaka S."/>
            <person name="Nomoto H."/>
            <person name="Ohta F."/>
            <person name="Oishi K."/>
            <person name="Rigoutsos I."/>
            <person name="Sano M."/>
            <person name="Sasaki A."/>
            <person name="Sasakura Y."/>
            <person name="Shoguchi E."/>
            <person name="Shin-i T."/>
            <person name="Spagnuolo A."/>
            <person name="Stainier D."/>
            <person name="Suzuki M.M."/>
            <person name="Tassy O."/>
            <person name="Takatori N."/>
            <person name="Tokuoka M."/>
            <person name="Yagi K."/>
            <person name="Yoshizaki F."/>
            <person name="Wada S."/>
            <person name="Zhang C."/>
            <person name="Hyatt P.D."/>
            <person name="Larimer F."/>
            <person name="Detter C."/>
            <person name="Doggett N."/>
            <person name="Glavina T."/>
            <person name="Hawkins T."/>
            <person name="Richardson P."/>
            <person name="Lucas S."/>
            <person name="Kohara Y."/>
            <person name="Levine M."/>
            <person name="Satoh N."/>
            <person name="Rokhsar D.S."/>
        </authorList>
    </citation>
    <scope>NUCLEOTIDE SEQUENCE [LARGE SCALE GENOMIC DNA]</scope>
</reference>
<dbReference type="InParanoid" id="F7BEK9"/>
<dbReference type="EMBL" id="EAAA01002075">
    <property type="status" value="NOT_ANNOTATED_CDS"/>
    <property type="molecule type" value="Genomic_DNA"/>
</dbReference>
<proteinExistence type="inferred from homology"/>
<dbReference type="Proteomes" id="UP000008144">
    <property type="component" value="Chromosome 5"/>
</dbReference>
<dbReference type="InterPro" id="IPR002347">
    <property type="entry name" value="SDR_fam"/>
</dbReference>
<accession>F7BEK9</accession>
<accession>A0A1W2WDP0</accession>
<dbReference type="HOGENOM" id="CLU_010194_1_3_1"/>
<gene>
    <name evidence="2" type="primary">LOC100179397</name>
</gene>
<dbReference type="SUPFAM" id="SSF51735">
    <property type="entry name" value="NAD(P)-binding Rossmann-fold domains"/>
    <property type="match status" value="1"/>
</dbReference>
<reference evidence="2" key="4">
    <citation type="submission" date="2025-09" db="UniProtKB">
        <authorList>
            <consortium name="Ensembl"/>
        </authorList>
    </citation>
    <scope>IDENTIFICATION</scope>
</reference>
<sequence>MNELKDKVVVITGASSGIGEEIAYTFAKQGAALGVCGRNKEKLGKVAEQCKAHGAGKVIEIIGDLMKLNDIDQMVEEVVSKLGDVDVLINNCGAIVNGGIETPNVEDFDKIFHVNVRAPFYLTQKCVPHLKKTKGCVVNISTLLTKICETNNLLYSMAKCSIDHFTKSTALELAKYDIRVNSVNPAVVLTPILQQMFSPEKLSEVLGEVGPMHPLGSKCLSTQEIADTVIFLSTSGARCITGTCLLADRGRGVFGK</sequence>
<dbReference type="PRINTS" id="PR00081">
    <property type="entry name" value="GDHRDH"/>
</dbReference>
<dbReference type="RefSeq" id="XP_002129412.1">
    <property type="nucleotide sequence ID" value="XM_002129376.5"/>
</dbReference>
<keyword evidence="3" id="KW-1185">Reference proteome</keyword>
<reference evidence="2" key="2">
    <citation type="journal article" date="2008" name="Genome Biol.">
        <title>Improved genome assembly and evidence-based global gene model set for the chordate Ciona intestinalis: new insight into intron and operon populations.</title>
        <authorList>
            <person name="Satou Y."/>
            <person name="Mineta K."/>
            <person name="Ogasawara M."/>
            <person name="Sasakura Y."/>
            <person name="Shoguchi E."/>
            <person name="Ueno K."/>
            <person name="Yamada L."/>
            <person name="Matsumoto J."/>
            <person name="Wasserscheid J."/>
            <person name="Dewar K."/>
            <person name="Wiley G.B."/>
            <person name="Macmil S.L."/>
            <person name="Roe B.A."/>
            <person name="Zeller R.W."/>
            <person name="Hastings K.E."/>
            <person name="Lemaire P."/>
            <person name="Lindquist E."/>
            <person name="Endo T."/>
            <person name="Hotta K."/>
            <person name="Inaba K."/>
        </authorList>
    </citation>
    <scope>NUCLEOTIDE SEQUENCE [LARGE SCALE GENOMIC DNA]</scope>
    <source>
        <strain evidence="2">wild type</strain>
    </source>
</reference>
<dbReference type="GeneID" id="100179397"/>
<dbReference type="AlphaFoldDB" id="F7BEK9"/>
<dbReference type="GeneTree" id="ENSGT00940000164675"/>
<dbReference type="PANTHER" id="PTHR43975">
    <property type="entry name" value="ZGC:101858"/>
    <property type="match status" value="1"/>
</dbReference>
<dbReference type="PRINTS" id="PR00080">
    <property type="entry name" value="SDRFAMILY"/>
</dbReference>
<dbReference type="FunFam" id="3.40.50.720:FF:000084">
    <property type="entry name" value="Short-chain dehydrogenase reductase"/>
    <property type="match status" value="1"/>
</dbReference>